<dbReference type="OrthoDB" id="3364529at2759"/>
<dbReference type="SMART" id="SM01399">
    <property type="entry name" value="Sybindin"/>
    <property type="match status" value="1"/>
</dbReference>
<dbReference type="EMBL" id="RSCE01000003">
    <property type="protein sequence ID" value="RSH84822.1"/>
    <property type="molecule type" value="Genomic_DNA"/>
</dbReference>
<evidence type="ECO:0000256" key="5">
    <source>
        <dbReference type="ARBA" id="ARBA00038167"/>
    </source>
</evidence>
<keyword evidence="9" id="KW-1185">Reference proteome</keyword>
<dbReference type="GO" id="GO:0006888">
    <property type="term" value="P:endoplasmic reticulum to Golgi vesicle-mediated transport"/>
    <property type="evidence" value="ECO:0007669"/>
    <property type="project" value="UniProtKB-UniRule"/>
</dbReference>
<dbReference type="STRING" id="105984.A0A427Y185"/>
<evidence type="ECO:0000256" key="3">
    <source>
        <dbReference type="ARBA" id="ARBA00022892"/>
    </source>
</evidence>
<feature type="compositionally biased region" description="Low complexity" evidence="7">
    <location>
        <begin position="54"/>
        <end position="67"/>
    </location>
</feature>
<keyword evidence="2 6" id="KW-0256">Endoplasmic reticulum</keyword>
<dbReference type="InterPro" id="IPR011012">
    <property type="entry name" value="Longin-like_dom_sf"/>
</dbReference>
<evidence type="ECO:0000256" key="7">
    <source>
        <dbReference type="SAM" id="MobiDB-lite"/>
    </source>
</evidence>
<gene>
    <name evidence="8" type="primary">BET5</name>
    <name evidence="8" type="ORF">EHS24_006350</name>
</gene>
<name>A0A427Y185_9TREE</name>
<keyword evidence="4 6" id="KW-0333">Golgi apparatus</keyword>
<comment type="similarity">
    <text evidence="5">Belongs to the TRAPP small subunits family. BET5 subfamily.</text>
</comment>
<dbReference type="CDD" id="cd14855">
    <property type="entry name" value="TRAPPC1_MUM2"/>
    <property type="match status" value="1"/>
</dbReference>
<sequence>MTIYSLYIFDRHCDCVYYHDWHRTRPVRAGPNDRPGVHRLPTASGPGARESIFSNANSNSNSASGSGSQQGLGMGQPGQQQQQQQGPAPQANGTGAASKRGLPFDEEAKLVYGVVLSLRNMVKKLSGKDDEQFTSYKTSQYRLHLYETLTGYKFVLLSDPQADSLRFVLRQLQTGPFVDYVVRNPLVDLDSRTQGIDNDQFRTAVDRHIRSLTMFGP</sequence>
<feature type="compositionally biased region" description="Low complexity" evidence="7">
    <location>
        <begin position="77"/>
        <end position="97"/>
    </location>
</feature>
<accession>A0A427Y185</accession>
<dbReference type="PANTHER" id="PTHR23249">
    <property type="entry name" value="TRAFFICKING PROTEIN PARTICLE COMPLEX SUBUNIT"/>
    <property type="match status" value="1"/>
</dbReference>
<dbReference type="GO" id="GO:0005783">
    <property type="term" value="C:endoplasmic reticulum"/>
    <property type="evidence" value="ECO:0007669"/>
    <property type="project" value="UniProtKB-SubCell"/>
</dbReference>
<evidence type="ECO:0000256" key="1">
    <source>
        <dbReference type="ARBA" id="ARBA00022448"/>
    </source>
</evidence>
<dbReference type="GeneID" id="39590893"/>
<dbReference type="InterPro" id="IPR007233">
    <property type="entry name" value="TRAPPC"/>
</dbReference>
<comment type="subcellular location">
    <subcellularLocation>
        <location evidence="6">Endoplasmic reticulum</location>
    </subcellularLocation>
    <subcellularLocation>
        <location evidence="6">Golgi apparatus</location>
        <location evidence="6">cis-Golgi network</location>
    </subcellularLocation>
</comment>
<comment type="subunit">
    <text evidence="6">Part of the multisubunit transport protein particle (TRAPP) complex.</text>
</comment>
<dbReference type="GO" id="GO:0005794">
    <property type="term" value="C:Golgi apparatus"/>
    <property type="evidence" value="ECO:0007669"/>
    <property type="project" value="UniProtKB-SubCell"/>
</dbReference>
<dbReference type="Proteomes" id="UP000279236">
    <property type="component" value="Unassembled WGS sequence"/>
</dbReference>
<evidence type="ECO:0000256" key="2">
    <source>
        <dbReference type="ARBA" id="ARBA00022824"/>
    </source>
</evidence>
<proteinExistence type="inferred from homology"/>
<evidence type="ECO:0000256" key="6">
    <source>
        <dbReference type="RuleBase" id="RU366065"/>
    </source>
</evidence>
<comment type="caution">
    <text evidence="8">The sequence shown here is derived from an EMBL/GenBank/DDBJ whole genome shotgun (WGS) entry which is preliminary data.</text>
</comment>
<dbReference type="SUPFAM" id="SSF64356">
    <property type="entry name" value="SNARE-like"/>
    <property type="match status" value="1"/>
</dbReference>
<evidence type="ECO:0000313" key="9">
    <source>
        <dbReference type="Proteomes" id="UP000279236"/>
    </source>
</evidence>
<keyword evidence="3 6" id="KW-0931">ER-Golgi transport</keyword>
<dbReference type="AlphaFoldDB" id="A0A427Y185"/>
<reference evidence="8 9" key="1">
    <citation type="submission" date="2018-11" db="EMBL/GenBank/DDBJ databases">
        <title>Genome sequence of Apiotrichum porosum DSM 27194.</title>
        <authorList>
            <person name="Aliyu H."/>
            <person name="Gorte O."/>
            <person name="Ochsenreither K."/>
        </authorList>
    </citation>
    <scope>NUCLEOTIDE SEQUENCE [LARGE SCALE GENOMIC DNA]</scope>
    <source>
        <strain evidence="8 9">DSM 27194</strain>
    </source>
</reference>
<dbReference type="Gene3D" id="3.30.450.70">
    <property type="match status" value="1"/>
</dbReference>
<protein>
    <recommendedName>
        <fullName evidence="6">Trafficking protein particle complex subunit</fullName>
    </recommendedName>
</protein>
<dbReference type="RefSeq" id="XP_028478270.1">
    <property type="nucleotide sequence ID" value="XM_028621818.1"/>
</dbReference>
<organism evidence="8 9">
    <name type="scientific">Apiotrichum porosum</name>
    <dbReference type="NCBI Taxonomy" id="105984"/>
    <lineage>
        <taxon>Eukaryota</taxon>
        <taxon>Fungi</taxon>
        <taxon>Dikarya</taxon>
        <taxon>Basidiomycota</taxon>
        <taxon>Agaricomycotina</taxon>
        <taxon>Tremellomycetes</taxon>
        <taxon>Trichosporonales</taxon>
        <taxon>Trichosporonaceae</taxon>
        <taxon>Apiotrichum</taxon>
    </lineage>
</organism>
<evidence type="ECO:0000256" key="4">
    <source>
        <dbReference type="ARBA" id="ARBA00023034"/>
    </source>
</evidence>
<feature type="region of interest" description="Disordered" evidence="7">
    <location>
        <begin position="26"/>
        <end position="100"/>
    </location>
</feature>
<dbReference type="Pfam" id="PF04099">
    <property type="entry name" value="Sybindin"/>
    <property type="match status" value="1"/>
</dbReference>
<evidence type="ECO:0000313" key="8">
    <source>
        <dbReference type="EMBL" id="RSH84822.1"/>
    </source>
</evidence>
<dbReference type="GO" id="GO:0030008">
    <property type="term" value="C:TRAPP complex"/>
    <property type="evidence" value="ECO:0007669"/>
    <property type="project" value="UniProtKB-UniRule"/>
</dbReference>
<dbReference type="PANTHER" id="PTHR23249:SF16">
    <property type="entry name" value="TRAFFICKING PROTEIN PARTICLE COMPLEX SUBUNIT 1"/>
    <property type="match status" value="1"/>
</dbReference>
<keyword evidence="1 6" id="KW-0813">Transport</keyword>